<reference evidence="2 3" key="1">
    <citation type="submission" date="2013-01" db="EMBL/GenBank/DDBJ databases">
        <authorList>
            <person name="Harkins D.M."/>
            <person name="Durkin A.S."/>
            <person name="Brinkac L.M."/>
            <person name="Haft D.H."/>
            <person name="Selengut J.D."/>
            <person name="Sanka R."/>
            <person name="DePew J."/>
            <person name="Purushe J."/>
            <person name="Galloway R.L."/>
            <person name="Vinetz J.M."/>
            <person name="Sutton G.G."/>
            <person name="Nierman W.C."/>
            <person name="Fouts D.E."/>
        </authorList>
    </citation>
    <scope>NUCLEOTIDE SEQUENCE [LARGE SCALE GENOMIC DNA]</scope>
    <source>
        <strain evidence="2 3">79601</strain>
    </source>
</reference>
<keyword evidence="1" id="KW-1133">Transmembrane helix</keyword>
<name>M6D284_9LEPT</name>
<feature type="transmembrane region" description="Helical" evidence="1">
    <location>
        <begin position="15"/>
        <end position="36"/>
    </location>
</feature>
<evidence type="ECO:0000256" key="1">
    <source>
        <dbReference type="SAM" id="Phobius"/>
    </source>
</evidence>
<comment type="caution">
    <text evidence="2">The sequence shown here is derived from an EMBL/GenBank/DDBJ whole genome shotgun (WGS) entry which is preliminary data.</text>
</comment>
<evidence type="ECO:0000313" key="2">
    <source>
        <dbReference type="EMBL" id="EMJ98257.1"/>
    </source>
</evidence>
<proteinExistence type="predicted"/>
<keyword evidence="1" id="KW-0812">Transmembrane</keyword>
<dbReference type="AlphaFoldDB" id="M6D284"/>
<dbReference type="Proteomes" id="UP000011988">
    <property type="component" value="Unassembled WGS sequence"/>
</dbReference>
<dbReference type="InterPro" id="IPR021284">
    <property type="entry name" value="DUF2750"/>
</dbReference>
<sequence length="159" mass="18708">MGTHTGTSIEKPFEVIILFTLLRSFQLNVVPTVVIYRPYRKNYGKSSAQYHQFFIEIKKYKRIWTLRDDKGFPRPMTFSGKRSMPFWSSLKRVRNIIEHGGAYSLFESHEISYRNFIDQWFHGLKKDNLLVGINWTGNGAIGYDLEPSEVLKYLNNLYS</sequence>
<evidence type="ECO:0000313" key="3">
    <source>
        <dbReference type="Proteomes" id="UP000011988"/>
    </source>
</evidence>
<dbReference type="EMBL" id="ANIK01000003">
    <property type="protein sequence ID" value="EMJ98257.1"/>
    <property type="molecule type" value="Genomic_DNA"/>
</dbReference>
<dbReference type="Pfam" id="PF11042">
    <property type="entry name" value="DUF2750"/>
    <property type="match status" value="1"/>
</dbReference>
<organism evidence="2 3">
    <name type="scientific">Leptospira alstonii serovar Sichuan str. 79601</name>
    <dbReference type="NCBI Taxonomy" id="1218565"/>
    <lineage>
        <taxon>Bacteria</taxon>
        <taxon>Pseudomonadati</taxon>
        <taxon>Spirochaetota</taxon>
        <taxon>Spirochaetia</taxon>
        <taxon>Leptospirales</taxon>
        <taxon>Leptospiraceae</taxon>
        <taxon>Leptospira</taxon>
    </lineage>
</organism>
<keyword evidence="1" id="KW-0472">Membrane</keyword>
<accession>M6D284</accession>
<gene>
    <name evidence="2" type="ORF">LEP1GSC194_2447</name>
</gene>
<dbReference type="PATRIC" id="fig|1218565.3.peg.136"/>
<protein>
    <submittedName>
        <fullName evidence="2">PF11042 family protein</fullName>
    </submittedName>
</protein>